<feature type="region of interest" description="Disordered" evidence="1">
    <location>
        <begin position="1"/>
        <end position="126"/>
    </location>
</feature>
<feature type="compositionally biased region" description="Basic and acidic residues" evidence="1">
    <location>
        <begin position="265"/>
        <end position="276"/>
    </location>
</feature>
<protein>
    <recommendedName>
        <fullName evidence="4">Trichohyalin-plectin-homology domain-containing protein</fullName>
    </recommendedName>
</protein>
<comment type="caution">
    <text evidence="2">The sequence shown here is derived from an EMBL/GenBank/DDBJ whole genome shotgun (WGS) entry which is preliminary data.</text>
</comment>
<dbReference type="AlphaFoldDB" id="A0A813H8C7"/>
<evidence type="ECO:0000256" key="1">
    <source>
        <dbReference type="SAM" id="MobiDB-lite"/>
    </source>
</evidence>
<feature type="non-terminal residue" evidence="2">
    <location>
        <position position="1"/>
    </location>
</feature>
<sequence>APSLGPSASAPDLRRERDRERLEQLLTKATGSEASRSRPGHRSQLELGARRKPPGGAPYAAAPPVRDALSAARRGASVSFQAENGAGNEATMRASRESIRPSLVARNPNADSTGFAQGRVMTPGSKKAGSYLKKLVGDENGEGALHWRLVQEMDAIDGLMQDQNKRVQQTQAKQRQAELLKQQVEASKQRDDAHRNSMAQWGGRLKDDADAWKEEELQKKSESTQALQRHNRAQENHAEDLRRRKRQELSTVARLEADLANQAQEAKRKQDAADDKKKRRQQEIAGEMAEAAKSAVRTKAELKKQEAIRDFALMRESQAMMDEQDRRRNEASQKIRDKQEKAGAQFEAGAGNEQARVAQE</sequence>
<gene>
    <name evidence="2" type="ORF">PGLA1383_LOCUS49971</name>
</gene>
<dbReference type="OrthoDB" id="449349at2759"/>
<feature type="compositionally biased region" description="Basic and acidic residues" evidence="1">
    <location>
        <begin position="204"/>
        <end position="222"/>
    </location>
</feature>
<name>A0A813H8C7_POLGL</name>
<feature type="non-terminal residue" evidence="2">
    <location>
        <position position="360"/>
    </location>
</feature>
<feature type="compositionally biased region" description="Basic and acidic residues" evidence="1">
    <location>
        <begin position="12"/>
        <end position="23"/>
    </location>
</feature>
<reference evidence="2" key="1">
    <citation type="submission" date="2021-02" db="EMBL/GenBank/DDBJ databases">
        <authorList>
            <person name="Dougan E. K."/>
            <person name="Rhodes N."/>
            <person name="Thang M."/>
            <person name="Chan C."/>
        </authorList>
    </citation>
    <scope>NUCLEOTIDE SEQUENCE</scope>
</reference>
<feature type="region of interest" description="Disordered" evidence="1">
    <location>
        <begin position="182"/>
        <end position="360"/>
    </location>
</feature>
<accession>A0A813H8C7</accession>
<dbReference type="EMBL" id="CAJNNV010030969">
    <property type="protein sequence ID" value="CAE8634322.1"/>
    <property type="molecule type" value="Genomic_DNA"/>
</dbReference>
<feature type="compositionally biased region" description="Basic and acidic residues" evidence="1">
    <location>
        <begin position="232"/>
        <end position="242"/>
    </location>
</feature>
<feature type="compositionally biased region" description="Basic and acidic residues" evidence="1">
    <location>
        <begin position="323"/>
        <end position="341"/>
    </location>
</feature>
<proteinExistence type="predicted"/>
<feature type="compositionally biased region" description="Basic and acidic residues" evidence="1">
    <location>
        <begin position="298"/>
        <end position="313"/>
    </location>
</feature>
<keyword evidence="3" id="KW-1185">Reference proteome</keyword>
<organism evidence="2 3">
    <name type="scientific">Polarella glacialis</name>
    <name type="common">Dinoflagellate</name>
    <dbReference type="NCBI Taxonomy" id="89957"/>
    <lineage>
        <taxon>Eukaryota</taxon>
        <taxon>Sar</taxon>
        <taxon>Alveolata</taxon>
        <taxon>Dinophyceae</taxon>
        <taxon>Suessiales</taxon>
        <taxon>Suessiaceae</taxon>
        <taxon>Polarella</taxon>
    </lineage>
</organism>
<feature type="compositionally biased region" description="Low complexity" evidence="1">
    <location>
        <begin position="57"/>
        <end position="66"/>
    </location>
</feature>
<evidence type="ECO:0000313" key="3">
    <source>
        <dbReference type="Proteomes" id="UP000654075"/>
    </source>
</evidence>
<evidence type="ECO:0000313" key="2">
    <source>
        <dbReference type="EMBL" id="CAE8634322.1"/>
    </source>
</evidence>
<dbReference type="Proteomes" id="UP000654075">
    <property type="component" value="Unassembled WGS sequence"/>
</dbReference>
<evidence type="ECO:0008006" key="4">
    <source>
        <dbReference type="Google" id="ProtNLM"/>
    </source>
</evidence>